<gene>
    <name evidence="1" type="ORF">QFC22_001750</name>
</gene>
<comment type="caution">
    <text evidence="1">The sequence shown here is derived from an EMBL/GenBank/DDBJ whole genome shotgun (WGS) entry which is preliminary data.</text>
</comment>
<name>A0ACC2XFW5_9TREE</name>
<proteinExistence type="predicted"/>
<keyword evidence="2" id="KW-1185">Reference proteome</keyword>
<dbReference type="EMBL" id="JASBWU010000004">
    <property type="protein sequence ID" value="KAJ9122329.1"/>
    <property type="molecule type" value="Genomic_DNA"/>
</dbReference>
<organism evidence="1 2">
    <name type="scientific">Naganishia vaughanmartiniae</name>
    <dbReference type="NCBI Taxonomy" id="1424756"/>
    <lineage>
        <taxon>Eukaryota</taxon>
        <taxon>Fungi</taxon>
        <taxon>Dikarya</taxon>
        <taxon>Basidiomycota</taxon>
        <taxon>Agaricomycotina</taxon>
        <taxon>Tremellomycetes</taxon>
        <taxon>Filobasidiales</taxon>
        <taxon>Filobasidiaceae</taxon>
        <taxon>Naganishia</taxon>
    </lineage>
</organism>
<dbReference type="Proteomes" id="UP001243375">
    <property type="component" value="Unassembled WGS sequence"/>
</dbReference>
<protein>
    <submittedName>
        <fullName evidence="1">Uncharacterized protein</fullName>
    </submittedName>
</protein>
<accession>A0ACC2XFW5</accession>
<reference evidence="1" key="1">
    <citation type="submission" date="2023-04" db="EMBL/GenBank/DDBJ databases">
        <title>Draft Genome sequencing of Naganishia species isolated from polar environments using Oxford Nanopore Technology.</title>
        <authorList>
            <person name="Leo P."/>
            <person name="Venkateswaran K."/>
        </authorList>
    </citation>
    <scope>NUCLEOTIDE SEQUENCE</scope>
    <source>
        <strain evidence="1">MNA-CCFEE 5425</strain>
    </source>
</reference>
<evidence type="ECO:0000313" key="2">
    <source>
        <dbReference type="Proteomes" id="UP001243375"/>
    </source>
</evidence>
<evidence type="ECO:0000313" key="1">
    <source>
        <dbReference type="EMBL" id="KAJ9122329.1"/>
    </source>
</evidence>
<sequence>MARGRISTPVDDDEEQQQSQQQEEEEVDEDMQSSRKRRRPNKGKAPASNSAANGNGNASESEGEALTDDEEAVRAALRGWTLDSFTDKPIQLSKAVQQQMKKMGEQLHLQITLMSKSIGRITDVAAALEDCRSSLRTKSSSSSSKPSKSGGKIVKRQRADSDEEVEAEEGGEQEGEEAAVQDDAEEKRNEEATISLEEKIKQLIDEIKVLECRIKALQQIHAELQENHEMEDIKGEIQRRFVKELGTYPQASDRTKYKNSEYYKTFKQTVWDIRHEDEACPPISTFLEKGPDDPESDDDDIEVGGTTQLFKCPLTLLPFEDAVTRYV</sequence>